<gene>
    <name evidence="1" type="ORF">MNB_SV-12-32</name>
</gene>
<dbReference type="InterPro" id="IPR038765">
    <property type="entry name" value="Papain-like_cys_pep_sf"/>
</dbReference>
<accession>A0A1W1BGP4</accession>
<name>A0A1W1BGP4_9ZZZZ</name>
<organism evidence="1">
    <name type="scientific">hydrothermal vent metagenome</name>
    <dbReference type="NCBI Taxonomy" id="652676"/>
    <lineage>
        <taxon>unclassified sequences</taxon>
        <taxon>metagenomes</taxon>
        <taxon>ecological metagenomes</taxon>
    </lineage>
</organism>
<sequence length="77" mass="8790">MNLKLKKVEKLILEYLKARPFHNLFMLHDIQITGSKIGGTCSEMTIEFKEILLKNGFDAKLHCSLVDGVENKKGDKK</sequence>
<dbReference type="SUPFAM" id="SSF54001">
    <property type="entry name" value="Cysteine proteinases"/>
    <property type="match status" value="1"/>
</dbReference>
<proteinExistence type="predicted"/>
<reference evidence="1" key="1">
    <citation type="submission" date="2016-10" db="EMBL/GenBank/DDBJ databases">
        <authorList>
            <person name="de Groot N.N."/>
        </authorList>
    </citation>
    <scope>NUCLEOTIDE SEQUENCE</scope>
</reference>
<dbReference type="EMBL" id="FPHE01000036">
    <property type="protein sequence ID" value="SFV52696.1"/>
    <property type="molecule type" value="Genomic_DNA"/>
</dbReference>
<evidence type="ECO:0000313" key="1">
    <source>
        <dbReference type="EMBL" id="SFV52696.1"/>
    </source>
</evidence>
<dbReference type="AlphaFoldDB" id="A0A1W1BGP4"/>
<protein>
    <submittedName>
        <fullName evidence="1">Uncharacterized protein</fullName>
    </submittedName>
</protein>